<gene>
    <name evidence="2" type="ORF">FIBRA_03002</name>
</gene>
<feature type="transmembrane region" description="Helical" evidence="1">
    <location>
        <begin position="286"/>
        <end position="304"/>
    </location>
</feature>
<dbReference type="OrthoDB" id="3941538at2759"/>
<feature type="transmembrane region" description="Helical" evidence="1">
    <location>
        <begin position="378"/>
        <end position="405"/>
    </location>
</feature>
<dbReference type="HOGENOM" id="CLU_547496_0_0_1"/>
<accession>J4GN86</accession>
<organism evidence="2 3">
    <name type="scientific">Fibroporia radiculosa</name>
    <dbReference type="NCBI Taxonomy" id="599839"/>
    <lineage>
        <taxon>Eukaryota</taxon>
        <taxon>Fungi</taxon>
        <taxon>Dikarya</taxon>
        <taxon>Basidiomycota</taxon>
        <taxon>Agaricomycotina</taxon>
        <taxon>Agaricomycetes</taxon>
        <taxon>Polyporales</taxon>
        <taxon>Fibroporiaceae</taxon>
        <taxon>Fibroporia</taxon>
    </lineage>
</organism>
<feature type="transmembrane region" description="Helical" evidence="1">
    <location>
        <begin position="478"/>
        <end position="497"/>
    </location>
</feature>
<dbReference type="RefSeq" id="XP_012180238.1">
    <property type="nucleotide sequence ID" value="XM_012324848.1"/>
</dbReference>
<dbReference type="GeneID" id="24095866"/>
<evidence type="ECO:0000313" key="3">
    <source>
        <dbReference type="Proteomes" id="UP000006352"/>
    </source>
</evidence>
<proteinExistence type="predicted"/>
<reference evidence="2 3" key="1">
    <citation type="journal article" date="2012" name="Appl. Environ. Microbiol.">
        <title>Short-read sequencing for genomic analysis of the brown rot fungus Fibroporia radiculosa.</title>
        <authorList>
            <person name="Tang J.D."/>
            <person name="Perkins A.D."/>
            <person name="Sonstegard T.S."/>
            <person name="Schroeder S.G."/>
            <person name="Burgess S.C."/>
            <person name="Diehl S.V."/>
        </authorList>
    </citation>
    <scope>NUCLEOTIDE SEQUENCE [LARGE SCALE GENOMIC DNA]</scope>
    <source>
        <strain evidence="2 3">TFFH 294</strain>
    </source>
</reference>
<feature type="transmembrane region" description="Helical" evidence="1">
    <location>
        <begin position="334"/>
        <end position="357"/>
    </location>
</feature>
<keyword evidence="1" id="KW-0472">Membrane</keyword>
<dbReference type="EMBL" id="HE797010">
    <property type="protein sequence ID" value="CCM00955.1"/>
    <property type="molecule type" value="Genomic_DNA"/>
</dbReference>
<dbReference type="Proteomes" id="UP000006352">
    <property type="component" value="Unassembled WGS sequence"/>
</dbReference>
<evidence type="ECO:0000313" key="2">
    <source>
        <dbReference type="EMBL" id="CCM00955.1"/>
    </source>
</evidence>
<evidence type="ECO:0000256" key="1">
    <source>
        <dbReference type="SAM" id="Phobius"/>
    </source>
</evidence>
<protein>
    <submittedName>
        <fullName evidence="2">Uncharacterized protein</fullName>
    </submittedName>
</protein>
<dbReference type="AlphaFoldDB" id="J4GN86"/>
<feature type="transmembrane region" description="Helical" evidence="1">
    <location>
        <begin position="203"/>
        <end position="224"/>
    </location>
</feature>
<keyword evidence="1" id="KW-0812">Transmembrane</keyword>
<sequence length="498" mass="56341">MNGNDDAERPTERTPLLNTGHIGNIDVLPILPCIEPLVVSQEAKDVAVSSLRDLCPDPALSPAVRTSFSLVVLFYLRKRLIFRRQSNADIWEQWSREQRNIEVLGILDNEIRSVWAGFLDVQRSDEDIQTVLWQCFPYDGEGVRAQREFIHQLDVMPHDFLANDIVLRSIFQTWAHGRSTTNHRSSFIARSLGRLDVLCTPRVLHAVDLLFYMGYLVLFAYFLVFPRTGYSHSIQERSAPDVQEILLIVYTVSTLFQPPSGKLVPSVLVLLAFLSHLPYSPSPNDFAYGVLLFAFAWNVVGLHLPQHPSPLYLLPLSRILPLAVLVWHGVSRVFAPVVVFFLPALLVSLFLLSTSLSDVFLQGLTIGSLVPAPIESRVLFLILISVLLILLLCSLVMLVLVYPALLSKIPPSPWDQYSETIGLEARSVFIRLVLTYAEPYSFRPPFSLVQALVRMPITLASFVGRRKQDHRADKVERVVWRIVVAPLACLIAIFWMWN</sequence>
<dbReference type="InParanoid" id="J4GN86"/>
<keyword evidence="1" id="KW-1133">Transmembrane helix</keyword>
<name>J4GN86_9APHY</name>
<feature type="transmembrane region" description="Helical" evidence="1">
    <location>
        <begin position="448"/>
        <end position="466"/>
    </location>
</feature>
<feature type="transmembrane region" description="Helical" evidence="1">
    <location>
        <begin position="311"/>
        <end position="328"/>
    </location>
</feature>
<keyword evidence="3" id="KW-1185">Reference proteome</keyword>